<organism evidence="1 2">
    <name type="scientific">Cohnella lubricantis</name>
    <dbReference type="NCBI Taxonomy" id="2163172"/>
    <lineage>
        <taxon>Bacteria</taxon>
        <taxon>Bacillati</taxon>
        <taxon>Bacillota</taxon>
        <taxon>Bacilli</taxon>
        <taxon>Bacillales</taxon>
        <taxon>Paenibacillaceae</taxon>
        <taxon>Cohnella</taxon>
    </lineage>
</organism>
<reference evidence="1 2" key="1">
    <citation type="submission" date="2020-08" db="EMBL/GenBank/DDBJ databases">
        <title>Cohnella phylogeny.</title>
        <authorList>
            <person name="Dunlap C."/>
        </authorList>
    </citation>
    <scope>NUCLEOTIDE SEQUENCE [LARGE SCALE GENOMIC DNA]</scope>
    <source>
        <strain evidence="1 2">DSM 103658</strain>
    </source>
</reference>
<evidence type="ECO:0000313" key="2">
    <source>
        <dbReference type="Proteomes" id="UP000574133"/>
    </source>
</evidence>
<dbReference type="Proteomes" id="UP000574133">
    <property type="component" value="Unassembled WGS sequence"/>
</dbReference>
<sequence>MQVVMAASNAVGRILEGDLLVVDLNAVAAEGEIVICSPDDRLHIYEDSLAGDVVGKVIRVYADPPKRCNVDASLPEFPASLST</sequence>
<comment type="caution">
    <text evidence="1">The sequence shown here is derived from an EMBL/GenBank/DDBJ whole genome shotgun (WGS) entry which is preliminary data.</text>
</comment>
<protein>
    <submittedName>
        <fullName evidence="1">Uncharacterized protein</fullName>
    </submittedName>
</protein>
<accession>A0A841T9C0</accession>
<dbReference type="AlphaFoldDB" id="A0A841T9C0"/>
<proteinExistence type="predicted"/>
<keyword evidence="2" id="KW-1185">Reference proteome</keyword>
<dbReference type="RefSeq" id="WP_185178819.1">
    <property type="nucleotide sequence ID" value="NZ_CBCSEP010000005.1"/>
</dbReference>
<evidence type="ECO:0000313" key="1">
    <source>
        <dbReference type="EMBL" id="MBB6677542.1"/>
    </source>
</evidence>
<name>A0A841T9C0_9BACL</name>
<gene>
    <name evidence="1" type="ORF">H4Q31_09410</name>
</gene>
<dbReference type="SUPFAM" id="SSF51306">
    <property type="entry name" value="LexA/Signal peptidase"/>
    <property type="match status" value="1"/>
</dbReference>
<dbReference type="EMBL" id="JACJVN010000033">
    <property type="protein sequence ID" value="MBB6677542.1"/>
    <property type="molecule type" value="Genomic_DNA"/>
</dbReference>
<dbReference type="InterPro" id="IPR036286">
    <property type="entry name" value="LexA/Signal_pep-like_sf"/>
</dbReference>